<protein>
    <submittedName>
        <fullName evidence="1">DUF4202 domain-containing protein</fullName>
    </submittedName>
</protein>
<dbReference type="PANTHER" id="PTHR41729:SF1">
    <property type="entry name" value="GLUTAMYL-TRNA SYNTHETASE"/>
    <property type="match status" value="1"/>
</dbReference>
<comment type="caution">
    <text evidence="1">The sequence shown here is derived from an EMBL/GenBank/DDBJ whole genome shotgun (WGS) entry which is preliminary data.</text>
</comment>
<dbReference type="RefSeq" id="WP_161141749.1">
    <property type="nucleotide sequence ID" value="NZ_SPKJ01000073.1"/>
</dbReference>
<keyword evidence="2" id="KW-1185">Reference proteome</keyword>
<evidence type="ECO:0000313" key="2">
    <source>
        <dbReference type="Proteomes" id="UP000773614"/>
    </source>
</evidence>
<reference evidence="1" key="1">
    <citation type="submission" date="2019-03" db="EMBL/GenBank/DDBJ databases">
        <title>Afifella sp. nov., isolated from activated sludge.</title>
        <authorList>
            <person name="Li Q."/>
            <person name="Liu Y."/>
        </authorList>
    </citation>
    <scope>NUCLEOTIDE SEQUENCE</scope>
    <source>
        <strain evidence="1">L72</strain>
    </source>
</reference>
<dbReference type="InterPro" id="IPR025255">
    <property type="entry name" value="DUF4202"/>
</dbReference>
<dbReference type="PANTHER" id="PTHR41729">
    <property type="entry name" value="GLUTAMYL-TRNA SYNTHETASE"/>
    <property type="match status" value="1"/>
</dbReference>
<name>A0A964T7V2_9HYPH</name>
<organism evidence="1 2">
    <name type="scientific">Propylenella binzhouense</name>
    <dbReference type="NCBI Taxonomy" id="2555902"/>
    <lineage>
        <taxon>Bacteria</taxon>
        <taxon>Pseudomonadati</taxon>
        <taxon>Pseudomonadota</taxon>
        <taxon>Alphaproteobacteria</taxon>
        <taxon>Hyphomicrobiales</taxon>
        <taxon>Propylenellaceae</taxon>
        <taxon>Propylenella</taxon>
    </lineage>
</organism>
<dbReference type="OrthoDB" id="9799165at2"/>
<gene>
    <name evidence="1" type="ORF">E4O86_17000</name>
</gene>
<dbReference type="AlphaFoldDB" id="A0A964T7V2"/>
<accession>A0A964T7V2</accession>
<evidence type="ECO:0000313" key="1">
    <source>
        <dbReference type="EMBL" id="MYZ49409.1"/>
    </source>
</evidence>
<proteinExistence type="predicted"/>
<dbReference type="Pfam" id="PF13875">
    <property type="entry name" value="DUF4202"/>
    <property type="match status" value="1"/>
</dbReference>
<sequence>MSRLDRVLGLIDAANSADPNRIAVDGDLLPAELVYGLRMSARLAALRPGASEHLRIAARAQHLERWTLPRASYPMDRPGYLRWRNEQKRRHAARISELMTEAGYDPADCARVAGLVQKRDLRSDPEAQTLEDVACLVFIEHYLAGFAAGRDPAHLADIVAKTWRKMSEEGHAAALPLAGRLPPGLREIVTDGVRIASGAPDAIPPLPPG</sequence>
<dbReference type="EMBL" id="SPKJ01000073">
    <property type="protein sequence ID" value="MYZ49409.1"/>
    <property type="molecule type" value="Genomic_DNA"/>
</dbReference>
<dbReference type="Proteomes" id="UP000773614">
    <property type="component" value="Unassembled WGS sequence"/>
</dbReference>